<evidence type="ECO:0000313" key="3">
    <source>
        <dbReference type="Proteomes" id="UP000185124"/>
    </source>
</evidence>
<name>A0A1N6ANC0_9ACTN</name>
<dbReference type="SUPFAM" id="SSF110849">
    <property type="entry name" value="ParB/Sulfiredoxin"/>
    <property type="match status" value="1"/>
</dbReference>
<sequence length="307" mass="34699">MKLVNLDPAQLVVSHELSRSGSAKQFEDRLRSSIEEIGLAEPIKVAPLPSGQYLVVDGTMRLRAITAIRDANPDAFKTIAAYVTDYERRFEIRYQTDIYQDLLPSQLAALVEHLHKTERVRKTDIARYIGVSPATLRNYTGLWRLLQRGGLFAKIVELMDVGVIPSSNPYAWLRLTSDGLRCVLKDSFCDGESIDAWVQGRISAARQGNTLRFTTNFVEAATGGLEPRFYRQDEDLRSVKRDLGLRRAGDPQLFDVPVTPAVKSKTERNSRVKRDVKTAVRHLSNVTRESREPVLQTAARSLRKYLQ</sequence>
<keyword evidence="3" id="KW-1185">Reference proteome</keyword>
<dbReference type="InterPro" id="IPR003115">
    <property type="entry name" value="ParB_N"/>
</dbReference>
<gene>
    <name evidence="2" type="ORF">SAMN04489832_5818</name>
</gene>
<proteinExistence type="predicted"/>
<feature type="domain" description="ParB-like N-terminal" evidence="1">
    <location>
        <begin position="4"/>
        <end position="98"/>
    </location>
</feature>
<organism evidence="2 3">
    <name type="scientific">Micromonospora cremea</name>
    <dbReference type="NCBI Taxonomy" id="709881"/>
    <lineage>
        <taxon>Bacteria</taxon>
        <taxon>Bacillati</taxon>
        <taxon>Actinomycetota</taxon>
        <taxon>Actinomycetes</taxon>
        <taxon>Micromonosporales</taxon>
        <taxon>Micromonosporaceae</taxon>
        <taxon>Micromonospora</taxon>
    </lineage>
</organism>
<dbReference type="Proteomes" id="UP000185124">
    <property type="component" value="Unassembled WGS sequence"/>
</dbReference>
<dbReference type="EMBL" id="FSQT01000002">
    <property type="protein sequence ID" value="SIN35519.1"/>
    <property type="molecule type" value="Genomic_DNA"/>
</dbReference>
<dbReference type="STRING" id="709881.SAMN04489832_5818"/>
<accession>A0A1N6ANC0</accession>
<dbReference type="RefSeq" id="WP_074317187.1">
    <property type="nucleotide sequence ID" value="NZ_FSQT01000002.1"/>
</dbReference>
<dbReference type="OrthoDB" id="5142354at2"/>
<dbReference type="InterPro" id="IPR036086">
    <property type="entry name" value="ParB/Sulfiredoxin_sf"/>
</dbReference>
<dbReference type="SMART" id="SM00470">
    <property type="entry name" value="ParB"/>
    <property type="match status" value="1"/>
</dbReference>
<dbReference type="Gene3D" id="3.90.1530.10">
    <property type="entry name" value="Conserved hypothetical protein from pyrococcus furiosus pfu- 392566-001, ParB domain"/>
    <property type="match status" value="1"/>
</dbReference>
<evidence type="ECO:0000313" key="2">
    <source>
        <dbReference type="EMBL" id="SIN35519.1"/>
    </source>
</evidence>
<protein>
    <submittedName>
        <fullName evidence="2">ParB-like nuclease domain-containing protein</fullName>
    </submittedName>
</protein>
<reference evidence="3" key="1">
    <citation type="submission" date="2016-12" db="EMBL/GenBank/DDBJ databases">
        <authorList>
            <person name="Varghese N."/>
            <person name="Submissions S."/>
        </authorList>
    </citation>
    <scope>NUCLEOTIDE SEQUENCE [LARGE SCALE GENOMIC DNA]</scope>
    <source>
        <strain evidence="3">DSM 45599</strain>
    </source>
</reference>
<dbReference type="AlphaFoldDB" id="A0A1N6ANC0"/>
<evidence type="ECO:0000259" key="1">
    <source>
        <dbReference type="SMART" id="SM00470"/>
    </source>
</evidence>